<dbReference type="Pfam" id="PF00520">
    <property type="entry name" value="Ion_trans"/>
    <property type="match status" value="1"/>
</dbReference>
<feature type="domain" description="EF-hand" evidence="8">
    <location>
        <begin position="873"/>
        <end position="908"/>
    </location>
</feature>
<evidence type="ECO:0000256" key="2">
    <source>
        <dbReference type="ARBA" id="ARBA00022692"/>
    </source>
</evidence>
<comment type="subcellular location">
    <subcellularLocation>
        <location evidence="1">Membrane</location>
        <topology evidence="1">Multi-pass membrane protein</topology>
    </subcellularLocation>
</comment>
<evidence type="ECO:0000259" key="8">
    <source>
        <dbReference type="PROSITE" id="PS50222"/>
    </source>
</evidence>
<dbReference type="InterPro" id="IPR005821">
    <property type="entry name" value="Ion_trans_dom"/>
</dbReference>
<sequence>MESCSECAAQRSPSGGTPSDQESALTMEEKVLEELEKLKSVIHGHFERQLEAITIRLESTTSDGWWPSPSLRTALLKTVARGVPLEPRGLQHALRPIPAASPEGECAKPTTAEAMQLGIRRSTQTDASASSEPMSSVMSAASEGLNSSDTFVNDFLKAFEDKAHHAAEIDPQSPDRLFRTNHVEYQGNFLQGRKNLSSKALKQVFAGRPRNTPDACCYPGLRCNPKEETYKILITQGERKDGKLSWMYRFVRLSLLAALRSREQECGYETLVFVPENISQNGNLPITLTKGDVLIHIGLQWREAFARLCRRHLMPKEIYCVEYFLEPQSDTGPTAGICEVWTYTHGNLWEHGAWMTPNHTWPRPPLIRFVPPGFLNGHHARVRTYEVSDLQWGYIGLLGKKGWQRRHQCFDHLQEVLPTLERYDAWNLEEWRRFEDLPNLAFINFHKDCNDPRKAVVPVLKPFPLERKSLETVRMAELLSSGYFVVSEEVNPMDAALYDGMVFVEKNLWQPNETWSAQLRELLSNSSQLNAWSAQAFASFKSKFNPQKLLQDAQAGVPPVRGEQGEQGEKDDIPRWFGVYNGIVVILFTLELGISLYAQGCRTFFCGRERWWNFFDLVIILLSLFESVLDFWVESTSSASQGVSASHLRFVRTVRLARALRGIRVMRLLRYVSALRTLVLSIMSSMASLMWTLILLLLLFYSFGVLFTQLVSDECRYQEIARTQQSNSVPRCEEDFGDYYWSSISMSMLTLFMSTTGGVDWEDALDPLMKISLIAVGCLVVYITITFFAIVNVITGVFVTTAMETTAADKDLMVMKQLQRKNVQVDDLKSLFAEISGSERNVEVSIHQFKAAMSSAKFAAFLQSMGTRAWRGISTEDVGVLFKLLDADASGLVELDEFVTGCLNLHGTAKSLQLARMSYENKLTRREIKHMHDALRDLHLMTTMLYENWTV</sequence>
<keyword evidence="5 7" id="KW-0472">Membrane</keyword>
<keyword evidence="3" id="KW-0106">Calcium</keyword>
<proteinExistence type="predicted"/>
<keyword evidence="10" id="KW-1185">Reference proteome</keyword>
<evidence type="ECO:0000256" key="5">
    <source>
        <dbReference type="ARBA" id="ARBA00023136"/>
    </source>
</evidence>
<evidence type="ECO:0000256" key="3">
    <source>
        <dbReference type="ARBA" id="ARBA00022837"/>
    </source>
</evidence>
<keyword evidence="2 7" id="KW-0812">Transmembrane</keyword>
<comment type="caution">
    <text evidence="9">The sequence shown here is derived from an EMBL/GenBank/DDBJ whole genome shotgun (WGS) entry which is preliminary data.</text>
</comment>
<dbReference type="PROSITE" id="PS00018">
    <property type="entry name" value="EF_HAND_1"/>
    <property type="match status" value="1"/>
</dbReference>
<dbReference type="Gene3D" id="1.20.120.350">
    <property type="entry name" value="Voltage-gated potassium channels. Chain C"/>
    <property type="match status" value="1"/>
</dbReference>
<gene>
    <name evidence="9" type="ORF">CCMP2556_LOCUS52872</name>
</gene>
<dbReference type="InterPro" id="IPR043203">
    <property type="entry name" value="VGCC_Ca_Na"/>
</dbReference>
<dbReference type="PANTHER" id="PTHR10037">
    <property type="entry name" value="VOLTAGE-GATED CATION CHANNEL CALCIUM AND SODIUM"/>
    <property type="match status" value="1"/>
</dbReference>
<dbReference type="InterPro" id="IPR018247">
    <property type="entry name" value="EF_Hand_1_Ca_BS"/>
</dbReference>
<evidence type="ECO:0000256" key="4">
    <source>
        <dbReference type="ARBA" id="ARBA00022989"/>
    </source>
</evidence>
<organism evidence="9 10">
    <name type="scientific">Durusdinium trenchii</name>
    <dbReference type="NCBI Taxonomy" id="1381693"/>
    <lineage>
        <taxon>Eukaryota</taxon>
        <taxon>Sar</taxon>
        <taxon>Alveolata</taxon>
        <taxon>Dinophyceae</taxon>
        <taxon>Suessiales</taxon>
        <taxon>Symbiodiniaceae</taxon>
        <taxon>Durusdinium</taxon>
    </lineage>
</organism>
<evidence type="ECO:0000313" key="9">
    <source>
        <dbReference type="EMBL" id="CAK9114341.1"/>
    </source>
</evidence>
<keyword evidence="4 7" id="KW-1133">Transmembrane helix</keyword>
<feature type="transmembrane region" description="Helical" evidence="7">
    <location>
        <begin position="678"/>
        <end position="703"/>
    </location>
</feature>
<dbReference type="SUPFAM" id="SSF47473">
    <property type="entry name" value="EF-hand"/>
    <property type="match status" value="1"/>
</dbReference>
<dbReference type="InterPro" id="IPR027359">
    <property type="entry name" value="Volt_channel_dom_sf"/>
</dbReference>
<feature type="transmembrane region" description="Helical" evidence="7">
    <location>
        <begin position="611"/>
        <end position="633"/>
    </location>
</feature>
<accession>A0ABP0SPL2</accession>
<feature type="transmembrane region" description="Helical" evidence="7">
    <location>
        <begin position="739"/>
        <end position="759"/>
    </location>
</feature>
<feature type="region of interest" description="Disordered" evidence="6">
    <location>
        <begin position="1"/>
        <end position="25"/>
    </location>
</feature>
<dbReference type="PROSITE" id="PS50222">
    <property type="entry name" value="EF_HAND_2"/>
    <property type="match status" value="1"/>
</dbReference>
<reference evidence="9 10" key="1">
    <citation type="submission" date="2024-02" db="EMBL/GenBank/DDBJ databases">
        <authorList>
            <person name="Chen Y."/>
            <person name="Shah S."/>
            <person name="Dougan E. K."/>
            <person name="Thang M."/>
            <person name="Chan C."/>
        </authorList>
    </citation>
    <scope>NUCLEOTIDE SEQUENCE [LARGE SCALE GENOMIC DNA]</scope>
</reference>
<evidence type="ECO:0000256" key="6">
    <source>
        <dbReference type="SAM" id="MobiDB-lite"/>
    </source>
</evidence>
<dbReference type="EMBL" id="CAXAMN010027994">
    <property type="protein sequence ID" value="CAK9114341.1"/>
    <property type="molecule type" value="Genomic_DNA"/>
</dbReference>
<evidence type="ECO:0000256" key="7">
    <source>
        <dbReference type="SAM" id="Phobius"/>
    </source>
</evidence>
<protein>
    <recommendedName>
        <fullName evidence="8">EF-hand domain-containing protein</fullName>
    </recommendedName>
</protein>
<evidence type="ECO:0000256" key="1">
    <source>
        <dbReference type="ARBA" id="ARBA00004141"/>
    </source>
</evidence>
<dbReference type="SUPFAM" id="SSF81324">
    <property type="entry name" value="Voltage-gated potassium channels"/>
    <property type="match status" value="1"/>
</dbReference>
<feature type="transmembrane region" description="Helical" evidence="7">
    <location>
        <begin position="771"/>
        <end position="799"/>
    </location>
</feature>
<name>A0ABP0SPL2_9DINO</name>
<feature type="compositionally biased region" description="Polar residues" evidence="6">
    <location>
        <begin position="11"/>
        <end position="24"/>
    </location>
</feature>
<dbReference type="Gene3D" id="1.10.238.10">
    <property type="entry name" value="EF-hand"/>
    <property type="match status" value="1"/>
</dbReference>
<dbReference type="InterPro" id="IPR011992">
    <property type="entry name" value="EF-hand-dom_pair"/>
</dbReference>
<evidence type="ECO:0000313" key="10">
    <source>
        <dbReference type="Proteomes" id="UP001642484"/>
    </source>
</evidence>
<dbReference type="Gene3D" id="1.10.287.70">
    <property type="match status" value="1"/>
</dbReference>
<dbReference type="PANTHER" id="PTHR10037:SF62">
    <property type="entry name" value="SODIUM CHANNEL PROTEIN 60E"/>
    <property type="match status" value="1"/>
</dbReference>
<feature type="transmembrane region" description="Helical" evidence="7">
    <location>
        <begin position="576"/>
        <end position="599"/>
    </location>
</feature>
<dbReference type="Proteomes" id="UP001642484">
    <property type="component" value="Unassembled WGS sequence"/>
</dbReference>
<dbReference type="InterPro" id="IPR002048">
    <property type="entry name" value="EF_hand_dom"/>
</dbReference>